<reference evidence="2" key="1">
    <citation type="submission" date="2021-01" db="UniProtKB">
        <authorList>
            <consortium name="EnsemblPlants"/>
        </authorList>
    </citation>
    <scope>IDENTIFICATION</scope>
</reference>
<evidence type="ECO:0000313" key="2">
    <source>
        <dbReference type="EnsemblPlants" id="Kaladp0058s0225.1.v1.1"/>
    </source>
</evidence>
<dbReference type="EnsemblPlants" id="Kaladp0058s0225.1.v1.1">
    <property type="protein sequence ID" value="Kaladp0058s0225.1.v1.1"/>
    <property type="gene ID" value="Kaladp0058s0225.v1.1"/>
</dbReference>
<evidence type="ECO:0000256" key="1">
    <source>
        <dbReference type="SAM" id="MobiDB-lite"/>
    </source>
</evidence>
<dbReference type="AlphaFoldDB" id="A0A7N0U877"/>
<name>A0A7N0U877_KALFE</name>
<keyword evidence="3" id="KW-1185">Reference proteome</keyword>
<evidence type="ECO:0000313" key="3">
    <source>
        <dbReference type="Proteomes" id="UP000594263"/>
    </source>
</evidence>
<dbReference type="Proteomes" id="UP000594263">
    <property type="component" value="Unplaced"/>
</dbReference>
<organism evidence="2 3">
    <name type="scientific">Kalanchoe fedtschenkoi</name>
    <name type="common">Lavender scallops</name>
    <name type="synonym">South American air plant</name>
    <dbReference type="NCBI Taxonomy" id="63787"/>
    <lineage>
        <taxon>Eukaryota</taxon>
        <taxon>Viridiplantae</taxon>
        <taxon>Streptophyta</taxon>
        <taxon>Embryophyta</taxon>
        <taxon>Tracheophyta</taxon>
        <taxon>Spermatophyta</taxon>
        <taxon>Magnoliopsida</taxon>
        <taxon>eudicotyledons</taxon>
        <taxon>Gunneridae</taxon>
        <taxon>Pentapetalae</taxon>
        <taxon>Saxifragales</taxon>
        <taxon>Crassulaceae</taxon>
        <taxon>Kalanchoe</taxon>
    </lineage>
</organism>
<protein>
    <submittedName>
        <fullName evidence="2">Uncharacterized protein</fullName>
    </submittedName>
</protein>
<feature type="compositionally biased region" description="Polar residues" evidence="1">
    <location>
        <begin position="196"/>
        <end position="228"/>
    </location>
</feature>
<accession>A0A7N0U877</accession>
<proteinExistence type="predicted"/>
<sequence length="235" mass="25540">MEARPITVHNSGGKQHILLSHLEQRSSSSQDHHQQVPIRKGVMGGGPVIHTSPFISNNGMVGPLHFSPSGFSTDTRFSNVSSCSRNTSTISHSSINVTPWPPTHPFLSGVLQSTSSNPLPEFYDFASPGNGVQVERKCSCAAMPTDDLGKQSDWQEWADQLITSEEALNTNWNELLGDVSLENMEREIGCNKKPSPDNQRQQPQVQLKVTAPSSETGNYGTQASSTSGDVKARIQ</sequence>
<dbReference type="Gramene" id="Kaladp0058s0225.1.v1.1">
    <property type="protein sequence ID" value="Kaladp0058s0225.1.v1.1"/>
    <property type="gene ID" value="Kaladp0058s0225.v1.1"/>
</dbReference>
<feature type="region of interest" description="Disordered" evidence="1">
    <location>
        <begin position="188"/>
        <end position="235"/>
    </location>
</feature>